<evidence type="ECO:0000313" key="7">
    <source>
        <dbReference type="Proteomes" id="UP000298325"/>
    </source>
</evidence>
<evidence type="ECO:0000256" key="3">
    <source>
        <dbReference type="ARBA" id="ARBA00022723"/>
    </source>
</evidence>
<dbReference type="AlphaFoldDB" id="A0A4Z1CCN7"/>
<dbReference type="SUPFAM" id="SSF51735">
    <property type="entry name" value="NAD(P)-binding Rossmann-fold domains"/>
    <property type="match status" value="1"/>
</dbReference>
<proteinExistence type="inferred from homology"/>
<evidence type="ECO:0000256" key="2">
    <source>
        <dbReference type="ARBA" id="ARBA00008072"/>
    </source>
</evidence>
<dbReference type="GO" id="GO:0016491">
    <property type="term" value="F:oxidoreductase activity"/>
    <property type="evidence" value="ECO:0007669"/>
    <property type="project" value="UniProtKB-KW"/>
</dbReference>
<dbReference type="PANTHER" id="PTHR43350">
    <property type="entry name" value="NAD-DEPENDENT ALCOHOL DEHYDROGENASE"/>
    <property type="match status" value="1"/>
</dbReference>
<dbReference type="OrthoDB" id="9781588at2"/>
<evidence type="ECO:0000256" key="1">
    <source>
        <dbReference type="ARBA" id="ARBA00001947"/>
    </source>
</evidence>
<evidence type="ECO:0000256" key="5">
    <source>
        <dbReference type="ARBA" id="ARBA00023002"/>
    </source>
</evidence>
<dbReference type="CDD" id="cd08255">
    <property type="entry name" value="2-desacetyl-2-hydroxyethyl_bacteriochlorophyllide_like"/>
    <property type="match status" value="1"/>
</dbReference>
<dbReference type="InterPro" id="IPR011032">
    <property type="entry name" value="GroES-like_sf"/>
</dbReference>
<comment type="similarity">
    <text evidence="2">Belongs to the zinc-containing alcohol dehydrogenase family.</text>
</comment>
<sequence length="328" mass="35289">MTSAFWVTGPGQGKIGPAGLNLPGADGTATVRTLFSGISRGTESLVFSNQIPESEFQSMRAPFQEGDFPFPVKYGYANVGRVIDGPQGLQGRSVFTLFPHQEKFGVPVSALNLLPEGLPEERAVLAANMETAVNGLWDAAPRVGERIAVVGLGVVGCLVAWLASRVPGTRVTAIDVNPGRRATAEGLGLDFATEARSDDHDLVFHASGHPAGLETALSLCALEARIIEMSWYGEQSVPAPLGKAFHSRRLTIRSSQVGQLNPHQKPRWDYPDRMQLALRLLRDPQLDCLISGESPFQELPKVMASLSGKADEPGLPKASDTLCHRIIY</sequence>
<evidence type="ECO:0000313" key="6">
    <source>
        <dbReference type="EMBL" id="TGN42026.1"/>
    </source>
</evidence>
<accession>A0A4Z1CCN7</accession>
<dbReference type="PANTHER" id="PTHR43350:SF19">
    <property type="entry name" value="D-GULOSIDE 3-DEHYDROGENASE"/>
    <property type="match status" value="1"/>
</dbReference>
<comment type="cofactor">
    <cofactor evidence="1">
        <name>Zn(2+)</name>
        <dbReference type="ChEBI" id="CHEBI:29105"/>
    </cofactor>
</comment>
<dbReference type="Proteomes" id="UP000298325">
    <property type="component" value="Unassembled WGS sequence"/>
</dbReference>
<dbReference type="Gene3D" id="3.40.50.720">
    <property type="entry name" value="NAD(P)-binding Rossmann-like Domain"/>
    <property type="match status" value="1"/>
</dbReference>
<keyword evidence="4" id="KW-0862">Zinc</keyword>
<name>A0A4Z1CCN7_9GAMM</name>
<keyword evidence="5" id="KW-0560">Oxidoreductase</keyword>
<protein>
    <submittedName>
        <fullName evidence="6">Zinc-binding alcohol dehydrogenase</fullName>
    </submittedName>
</protein>
<dbReference type="RefSeq" id="WP_135802413.1">
    <property type="nucleotide sequence ID" value="NZ_SRPF01000001.1"/>
</dbReference>
<keyword evidence="3" id="KW-0479">Metal-binding</keyword>
<organism evidence="6 7">
    <name type="scientific">Marinobacter confluentis</name>
    <dbReference type="NCBI Taxonomy" id="1697557"/>
    <lineage>
        <taxon>Bacteria</taxon>
        <taxon>Pseudomonadati</taxon>
        <taxon>Pseudomonadota</taxon>
        <taxon>Gammaproteobacteria</taxon>
        <taxon>Pseudomonadales</taxon>
        <taxon>Marinobacteraceae</taxon>
        <taxon>Marinobacter</taxon>
    </lineage>
</organism>
<evidence type="ECO:0000256" key="4">
    <source>
        <dbReference type="ARBA" id="ARBA00022833"/>
    </source>
</evidence>
<dbReference type="EMBL" id="SRPF01000001">
    <property type="protein sequence ID" value="TGN42026.1"/>
    <property type="molecule type" value="Genomic_DNA"/>
</dbReference>
<reference evidence="6 7" key="1">
    <citation type="submission" date="2019-04" db="EMBL/GenBank/DDBJ databases">
        <authorList>
            <person name="Park S."/>
            <person name="Yoon J.-H."/>
        </authorList>
    </citation>
    <scope>NUCLEOTIDE SEQUENCE [LARGE SCALE GENOMIC DNA]</scope>
    <source>
        <strain evidence="6 7">HJM-18</strain>
    </source>
</reference>
<dbReference type="InterPro" id="IPR036291">
    <property type="entry name" value="NAD(P)-bd_dom_sf"/>
</dbReference>
<dbReference type="Gene3D" id="3.90.180.10">
    <property type="entry name" value="Medium-chain alcohol dehydrogenases, catalytic domain"/>
    <property type="match status" value="1"/>
</dbReference>
<comment type="caution">
    <text evidence="6">The sequence shown here is derived from an EMBL/GenBank/DDBJ whole genome shotgun (WGS) entry which is preliminary data.</text>
</comment>
<keyword evidence="7" id="KW-1185">Reference proteome</keyword>
<gene>
    <name evidence="6" type="ORF">E5Q11_02865</name>
</gene>
<dbReference type="SUPFAM" id="SSF50129">
    <property type="entry name" value="GroES-like"/>
    <property type="match status" value="1"/>
</dbReference>
<dbReference type="GO" id="GO:0046872">
    <property type="term" value="F:metal ion binding"/>
    <property type="evidence" value="ECO:0007669"/>
    <property type="project" value="UniProtKB-KW"/>
</dbReference>